<keyword evidence="3" id="KW-1185">Reference proteome</keyword>
<feature type="compositionally biased region" description="Basic and acidic residues" evidence="1">
    <location>
        <begin position="510"/>
        <end position="520"/>
    </location>
</feature>
<dbReference type="Pfam" id="PF05787">
    <property type="entry name" value="PhoX"/>
    <property type="match status" value="1"/>
</dbReference>
<dbReference type="PANTHER" id="PTHR35399">
    <property type="entry name" value="SLR8030 PROTEIN"/>
    <property type="match status" value="1"/>
</dbReference>
<dbReference type="AlphaFoldDB" id="A0A2S6IT23"/>
<evidence type="ECO:0000313" key="3">
    <source>
        <dbReference type="Proteomes" id="UP000239485"/>
    </source>
</evidence>
<evidence type="ECO:0000313" key="2">
    <source>
        <dbReference type="EMBL" id="PPK97402.1"/>
    </source>
</evidence>
<dbReference type="PROSITE" id="PS51318">
    <property type="entry name" value="TAT"/>
    <property type="match status" value="1"/>
</dbReference>
<dbReference type="PANTHER" id="PTHR35399:SF2">
    <property type="entry name" value="DUF839 DOMAIN-CONTAINING PROTEIN"/>
    <property type="match status" value="1"/>
</dbReference>
<gene>
    <name evidence="2" type="ORF">CLV92_104223</name>
</gene>
<dbReference type="Proteomes" id="UP000239485">
    <property type="component" value="Unassembled WGS sequence"/>
</dbReference>
<sequence length="674" mass="72740">MTIAPENRPMLTLALAGHQPAGKRSRMTCHFRCGDACAQPVPNTTGNEYFGDVVRSAVSRRGVLAGILALGAVGATAAGADSAAAAAPDDLLAPQADPYAPRRALDFQAIAPVPDTVDSFEVPTGWTWAPLIAWGDPILPGAPEFDPEQQTAEAQAGQFGYNNDYTTILPLQGRKRALLVCNHEYTNEKFMHRGWTSATDATDEQLRIAMAAHGMSVVELRRHNSKSPWAYLRESAFNRRVTATTEFHVTGPAAGSKYLRTKADHTGRKVLGTLNNCAGGTTPWGTVLSGEENFNGYFKAVPGSTDPALARYGITGSGRGWERIDPRFDVAEEPNEPNRFGWVVEIDPTDPHSTPRKHTALGRMKHEGATISIAADGRAVAYMGDDERFDYLYKFVSSKRFKPGRSASARRHNMTLLEDGDLYVAVFTGDGTEDGRYDGTGRWVPLVEGGRSKVQGFSVEEVLVHTRLAADAVGATKMDRPEDVERNPVNGRVYVACTNNTRRGTAGRPGPDEANPRPLNKDGHVVEITEAGDDAAATTFSWNLVLVCGDPADQSTYFGGFDKNQVSPISCPDNVAFDSTGNLWISTDGNALGHNDGLYEVVVDGPDRGRVRQFLSVPVGAETCGPVITDDSRVFVAVQHPGEVDGASIEAPASLFPYDGTRRPRPAVAQVWRD</sequence>
<dbReference type="InterPro" id="IPR006311">
    <property type="entry name" value="TAT_signal"/>
</dbReference>
<feature type="region of interest" description="Disordered" evidence="1">
    <location>
        <begin position="500"/>
        <end position="520"/>
    </location>
</feature>
<proteinExistence type="predicted"/>
<dbReference type="SUPFAM" id="SSF63829">
    <property type="entry name" value="Calcium-dependent phosphotriesterase"/>
    <property type="match status" value="1"/>
</dbReference>
<name>A0A2S6IT23_9ACTN</name>
<evidence type="ECO:0008006" key="4">
    <source>
        <dbReference type="Google" id="ProtNLM"/>
    </source>
</evidence>
<dbReference type="InterPro" id="IPR008557">
    <property type="entry name" value="PhoX"/>
</dbReference>
<protein>
    <recommendedName>
        <fullName evidence="4">Channel forming colicins domain-containing protein</fullName>
    </recommendedName>
</protein>
<accession>A0A2S6IT23</accession>
<comment type="caution">
    <text evidence="2">The sequence shown here is derived from an EMBL/GenBank/DDBJ whole genome shotgun (WGS) entry which is preliminary data.</text>
</comment>
<evidence type="ECO:0000256" key="1">
    <source>
        <dbReference type="SAM" id="MobiDB-lite"/>
    </source>
</evidence>
<reference evidence="2 3" key="1">
    <citation type="submission" date="2018-02" db="EMBL/GenBank/DDBJ databases">
        <title>Genomic Encyclopedia of Archaeal and Bacterial Type Strains, Phase II (KMG-II): from individual species to whole genera.</title>
        <authorList>
            <person name="Goeker M."/>
        </authorList>
    </citation>
    <scope>NUCLEOTIDE SEQUENCE [LARGE SCALE GENOMIC DNA]</scope>
    <source>
        <strain evidence="2 3">DSM 22857</strain>
    </source>
</reference>
<organism evidence="2 3">
    <name type="scientific">Kineococcus xinjiangensis</name>
    <dbReference type="NCBI Taxonomy" id="512762"/>
    <lineage>
        <taxon>Bacteria</taxon>
        <taxon>Bacillati</taxon>
        <taxon>Actinomycetota</taxon>
        <taxon>Actinomycetes</taxon>
        <taxon>Kineosporiales</taxon>
        <taxon>Kineosporiaceae</taxon>
        <taxon>Kineococcus</taxon>
    </lineage>
</organism>
<dbReference type="EMBL" id="PTJD01000004">
    <property type="protein sequence ID" value="PPK97402.1"/>
    <property type="molecule type" value="Genomic_DNA"/>
</dbReference>